<evidence type="ECO:0000313" key="2">
    <source>
        <dbReference type="EnsemblPlants" id="cds.evm.model.05.298"/>
    </source>
</evidence>
<dbReference type="InterPro" id="IPR013103">
    <property type="entry name" value="RVT_2"/>
</dbReference>
<dbReference type="EnsemblPlants" id="evm.model.05.298">
    <property type="protein sequence ID" value="cds.evm.model.05.298"/>
    <property type="gene ID" value="evm.TU.05.298"/>
</dbReference>
<dbReference type="Gramene" id="evm.model.05.298">
    <property type="protein sequence ID" value="cds.evm.model.05.298"/>
    <property type="gene ID" value="evm.TU.05.298"/>
</dbReference>
<dbReference type="Pfam" id="PF07727">
    <property type="entry name" value="RVT_2"/>
    <property type="match status" value="1"/>
</dbReference>
<organism evidence="2 3">
    <name type="scientific">Cannabis sativa</name>
    <name type="common">Hemp</name>
    <name type="synonym">Marijuana</name>
    <dbReference type="NCBI Taxonomy" id="3483"/>
    <lineage>
        <taxon>Eukaryota</taxon>
        <taxon>Viridiplantae</taxon>
        <taxon>Streptophyta</taxon>
        <taxon>Embryophyta</taxon>
        <taxon>Tracheophyta</taxon>
        <taxon>Spermatophyta</taxon>
        <taxon>Magnoliopsida</taxon>
        <taxon>eudicotyledons</taxon>
        <taxon>Gunneridae</taxon>
        <taxon>Pentapetalae</taxon>
        <taxon>rosids</taxon>
        <taxon>fabids</taxon>
        <taxon>Rosales</taxon>
        <taxon>Cannabaceae</taxon>
        <taxon>Cannabis</taxon>
    </lineage>
</organism>
<dbReference type="EMBL" id="UZAU01000414">
    <property type="status" value="NOT_ANNOTATED_CDS"/>
    <property type="molecule type" value="Genomic_DNA"/>
</dbReference>
<dbReference type="AlphaFoldDB" id="A0A803PPW1"/>
<keyword evidence="3" id="KW-1185">Reference proteome</keyword>
<protein>
    <recommendedName>
        <fullName evidence="1">Reverse transcriptase Ty1/copia-type domain-containing protein</fullName>
    </recommendedName>
</protein>
<proteinExistence type="predicted"/>
<evidence type="ECO:0000259" key="1">
    <source>
        <dbReference type="Pfam" id="PF07727"/>
    </source>
</evidence>
<feature type="domain" description="Reverse transcriptase Ty1/copia-type" evidence="1">
    <location>
        <begin position="113"/>
        <end position="157"/>
    </location>
</feature>
<accession>A0A803PPW1</accession>
<name>A0A803PPW1_CANSA</name>
<dbReference type="Proteomes" id="UP000596661">
    <property type="component" value="Chromosome 5"/>
</dbReference>
<sequence>MISQPQQLDALLLIKPSNSPTMAPVDKYKPATVGFDTQKPTTTPTDIQKLATFPAVIQKPATASADILTPAMAPDDITHTSAPAHAITKPPKASKFVQWLKAMDTEFFALKKNNTWTVVSLPPGYQPIGNKWVYKIKYNSQGEVKRYKACLVAKGRLHTYDANTSLSKDVGPLVNDATSYRSLIGKLLFLTVTRPDIAYTVNRLVSMLVLLDNFISKLHIVLYNTSKAPLAKDSFSTPTTLHHFQQIDYSNSKLLLMLTGVPALTRDIP</sequence>
<evidence type="ECO:0000313" key="3">
    <source>
        <dbReference type="Proteomes" id="UP000596661"/>
    </source>
</evidence>
<reference evidence="2" key="2">
    <citation type="submission" date="2021-03" db="UniProtKB">
        <authorList>
            <consortium name="EnsemblPlants"/>
        </authorList>
    </citation>
    <scope>IDENTIFICATION</scope>
</reference>
<reference evidence="2" key="1">
    <citation type="submission" date="2018-11" db="EMBL/GenBank/DDBJ databases">
        <authorList>
            <person name="Grassa J C."/>
        </authorList>
    </citation>
    <scope>NUCLEOTIDE SEQUENCE [LARGE SCALE GENOMIC DNA]</scope>
</reference>